<name>A0A654TL83_MYCTX</name>
<evidence type="ECO:0000313" key="5">
    <source>
        <dbReference type="Proteomes" id="UP000046947"/>
    </source>
</evidence>
<feature type="compositionally biased region" description="Basic residues" evidence="1">
    <location>
        <begin position="1"/>
        <end position="10"/>
    </location>
</feature>
<accession>A0A654TL83</accession>
<evidence type="ECO:0000256" key="1">
    <source>
        <dbReference type="SAM" id="MobiDB-lite"/>
    </source>
</evidence>
<feature type="compositionally biased region" description="Basic and acidic residues" evidence="1">
    <location>
        <begin position="39"/>
        <end position="60"/>
    </location>
</feature>
<evidence type="ECO:0000313" key="3">
    <source>
        <dbReference type="EMBL" id="COV21256.1"/>
    </source>
</evidence>
<feature type="compositionally biased region" description="Low complexity" evidence="1">
    <location>
        <begin position="61"/>
        <end position="73"/>
    </location>
</feature>
<organism evidence="2 5">
    <name type="scientific">Mycobacterium tuberculosis</name>
    <dbReference type="NCBI Taxonomy" id="1773"/>
    <lineage>
        <taxon>Bacteria</taxon>
        <taxon>Bacillati</taxon>
        <taxon>Actinomycetota</taxon>
        <taxon>Actinomycetes</taxon>
        <taxon>Mycobacteriales</taxon>
        <taxon>Mycobacteriaceae</taxon>
        <taxon>Mycobacterium</taxon>
        <taxon>Mycobacterium tuberculosis complex</taxon>
    </lineage>
</organism>
<feature type="compositionally biased region" description="Pro residues" evidence="1">
    <location>
        <begin position="14"/>
        <end position="24"/>
    </location>
</feature>
<dbReference type="Proteomes" id="UP000046947">
    <property type="component" value="Unassembled WGS sequence"/>
</dbReference>
<evidence type="ECO:0000313" key="4">
    <source>
        <dbReference type="Proteomes" id="UP000045842"/>
    </source>
</evidence>
<reference evidence="4 5" key="1">
    <citation type="submission" date="2015-03" db="EMBL/GenBank/DDBJ databases">
        <authorList>
            <consortium name="Pathogen Informatics"/>
        </authorList>
    </citation>
    <scope>NUCLEOTIDE SEQUENCE [LARGE SCALE GENOMIC DNA]</scope>
    <source>
        <strain evidence="3 4">G09801536</strain>
        <strain evidence="2 5">H09601792</strain>
    </source>
</reference>
<dbReference type="Proteomes" id="UP000045842">
    <property type="component" value="Unassembled WGS sequence"/>
</dbReference>
<sequence>MPGAKCRRSTPVRTPRPPHPAPQRKPPHHRRDPRRSCRGRAEPSQRSDRCRPPPRRDAPAKRPLPAPASCAGAHAGGRGRRPPPRWSRFGSYSEGPAARNRPHGARRRRPEPRKAGLPAASQPLPGRLACRQATARSPGRLPARHCGSGENLDDGLRPRRAGLEYANPWGRHPTAVAPRPASCAARAVPAG</sequence>
<feature type="compositionally biased region" description="Basic residues" evidence="1">
    <location>
        <begin position="100"/>
        <end position="111"/>
    </location>
</feature>
<dbReference type="AlphaFoldDB" id="A0A654TL83"/>
<feature type="compositionally biased region" description="Basic residues" evidence="1">
    <location>
        <begin position="25"/>
        <end position="38"/>
    </location>
</feature>
<protein>
    <submittedName>
        <fullName evidence="2">Uncharacterized protein</fullName>
    </submittedName>
</protein>
<evidence type="ECO:0000313" key="2">
    <source>
        <dbReference type="EMBL" id="CFE49855.1"/>
    </source>
</evidence>
<dbReference type="EMBL" id="CFOH01000210">
    <property type="protein sequence ID" value="CFE49855.1"/>
    <property type="molecule type" value="Genomic_DNA"/>
</dbReference>
<proteinExistence type="predicted"/>
<gene>
    <name evidence="3" type="ORF">ERS007679_01326</name>
    <name evidence="2" type="ORF">ERS007688_01582</name>
</gene>
<feature type="region of interest" description="Disordered" evidence="1">
    <location>
        <begin position="1"/>
        <end position="159"/>
    </location>
</feature>
<dbReference type="EMBL" id="CSAD01000138">
    <property type="protein sequence ID" value="COV21256.1"/>
    <property type="molecule type" value="Genomic_DNA"/>
</dbReference>